<reference evidence="1 2" key="1">
    <citation type="submission" date="2018-06" db="EMBL/GenBank/DDBJ databases">
        <title>Comparative genomics of Bradyrhizobium nodulating Arachidis hypogaea.</title>
        <authorList>
            <person name="Li Y."/>
        </authorList>
    </citation>
    <scope>NUCLEOTIDE SEQUENCE [LARGE SCALE GENOMIC DNA]</scope>
    <source>
        <strain evidence="1 2">CCBAU 051107</strain>
    </source>
</reference>
<organism evidence="1 2">
    <name type="scientific">Bradyrhizobium arachidis</name>
    <dbReference type="NCBI Taxonomy" id="858423"/>
    <lineage>
        <taxon>Bacteria</taxon>
        <taxon>Pseudomonadati</taxon>
        <taxon>Pseudomonadota</taxon>
        <taxon>Alphaproteobacteria</taxon>
        <taxon>Hyphomicrobiales</taxon>
        <taxon>Nitrobacteraceae</taxon>
        <taxon>Bradyrhizobium</taxon>
    </lineage>
</organism>
<evidence type="ECO:0000313" key="2">
    <source>
        <dbReference type="Proteomes" id="UP000594015"/>
    </source>
</evidence>
<dbReference type="RefSeq" id="WP_092220008.1">
    <property type="nucleotide sequence ID" value="NZ_CP030050.1"/>
</dbReference>
<evidence type="ECO:0000313" key="1">
    <source>
        <dbReference type="EMBL" id="QOZ68870.1"/>
    </source>
</evidence>
<protein>
    <submittedName>
        <fullName evidence="1">Uncharacterized protein</fullName>
    </submittedName>
</protein>
<dbReference type="AlphaFoldDB" id="A0AAE7NR90"/>
<proteinExistence type="predicted"/>
<dbReference type="Proteomes" id="UP000594015">
    <property type="component" value="Chromosome"/>
</dbReference>
<gene>
    <name evidence="1" type="ORF">WN72_22995</name>
</gene>
<dbReference type="EMBL" id="CP030050">
    <property type="protein sequence ID" value="QOZ68870.1"/>
    <property type="molecule type" value="Genomic_DNA"/>
</dbReference>
<dbReference type="KEGG" id="barh:WN72_22995"/>
<accession>A0AAE7NR90</accession>
<name>A0AAE7NR90_9BRAD</name>
<sequence length="62" mass="6757">MVDQLVVYTLRGADDEFWIDVAVEGVPAEPIGPFESLDEAQAAFGDLVDMMRTTGAQDIRPS</sequence>